<name>B4L391_DROMO</name>
<dbReference type="AlphaFoldDB" id="B4L391"/>
<dbReference type="InterPro" id="IPR050331">
    <property type="entry name" value="Zinc_finger"/>
</dbReference>
<dbReference type="PANTHER" id="PTHR16515:SF49">
    <property type="entry name" value="GASTRULA ZINC FINGER PROTEIN XLCGF49.1-LIKE-RELATED"/>
    <property type="match status" value="1"/>
</dbReference>
<keyword evidence="18" id="KW-1185">Reference proteome</keyword>
<dbReference type="PhylomeDB" id="B4L391"/>
<comment type="subcellular location">
    <subcellularLocation>
        <location evidence="2">Nucleus</location>
    </subcellularLocation>
</comment>
<evidence type="ECO:0000313" key="17">
    <source>
        <dbReference type="EMBL" id="EDW07019.1"/>
    </source>
</evidence>
<feature type="domain" description="ZAD" evidence="16">
    <location>
        <begin position="16"/>
        <end position="95"/>
    </location>
</feature>
<evidence type="ECO:0000256" key="9">
    <source>
        <dbReference type="ARBA" id="ARBA00023125"/>
    </source>
</evidence>
<dbReference type="GO" id="GO:0005634">
    <property type="term" value="C:nucleus"/>
    <property type="evidence" value="ECO:0007669"/>
    <property type="project" value="UniProtKB-SubCell"/>
</dbReference>
<protein>
    <submittedName>
        <fullName evidence="17">Uncharacterized protein</fullName>
    </submittedName>
</protein>
<accession>B4L391</accession>
<dbReference type="InParanoid" id="B4L391"/>
<evidence type="ECO:0000256" key="10">
    <source>
        <dbReference type="ARBA" id="ARBA00023163"/>
    </source>
</evidence>
<dbReference type="SMART" id="SM00868">
    <property type="entry name" value="zf-AD"/>
    <property type="match status" value="1"/>
</dbReference>
<dbReference type="PROSITE" id="PS51915">
    <property type="entry name" value="ZAD"/>
    <property type="match status" value="1"/>
</dbReference>
<dbReference type="InterPro" id="IPR012934">
    <property type="entry name" value="Znf_AD"/>
</dbReference>
<evidence type="ECO:0000259" key="16">
    <source>
        <dbReference type="PROSITE" id="PS51915"/>
    </source>
</evidence>
<feature type="binding site" evidence="13">
    <location>
        <position position="68"/>
    </location>
    <ligand>
        <name>Zn(2+)</name>
        <dbReference type="ChEBI" id="CHEBI:29105"/>
    </ligand>
</feature>
<feature type="domain" description="C2H2-type" evidence="15">
    <location>
        <begin position="259"/>
        <end position="286"/>
    </location>
</feature>
<proteinExistence type="inferred from homology"/>
<evidence type="ECO:0000256" key="8">
    <source>
        <dbReference type="ARBA" id="ARBA00023015"/>
    </source>
</evidence>
<keyword evidence="5" id="KW-0677">Repeat</keyword>
<keyword evidence="4 13" id="KW-0479">Metal-binding</keyword>
<dbReference type="GO" id="GO:0010468">
    <property type="term" value="P:regulation of gene expression"/>
    <property type="evidence" value="ECO:0007669"/>
    <property type="project" value="TreeGrafter"/>
</dbReference>
<dbReference type="Pfam" id="PF00096">
    <property type="entry name" value="zf-C2H2"/>
    <property type="match status" value="5"/>
</dbReference>
<keyword evidence="11" id="KW-0539">Nucleus</keyword>
<evidence type="ECO:0000259" key="15">
    <source>
        <dbReference type="PROSITE" id="PS50157"/>
    </source>
</evidence>
<dbReference type="FunFam" id="3.30.160.60:FF:004171">
    <property type="entry name" value="LD39664p"/>
    <property type="match status" value="1"/>
</dbReference>
<feature type="compositionally biased region" description="Polar residues" evidence="14">
    <location>
        <begin position="153"/>
        <end position="162"/>
    </location>
</feature>
<dbReference type="SUPFAM" id="SSF57667">
    <property type="entry name" value="beta-beta-alpha zinc fingers"/>
    <property type="match status" value="3"/>
</dbReference>
<reference evidence="17 18" key="1">
    <citation type="journal article" date="2007" name="Nature">
        <title>Evolution of genes and genomes on the Drosophila phylogeny.</title>
        <authorList>
            <consortium name="Drosophila 12 Genomes Consortium"/>
            <person name="Clark A.G."/>
            <person name="Eisen M.B."/>
            <person name="Smith D.R."/>
            <person name="Bergman C.M."/>
            <person name="Oliver B."/>
            <person name="Markow T.A."/>
            <person name="Kaufman T.C."/>
            <person name="Kellis M."/>
            <person name="Gelbart W."/>
            <person name="Iyer V.N."/>
            <person name="Pollard D.A."/>
            <person name="Sackton T.B."/>
            <person name="Larracuente A.M."/>
            <person name="Singh N.D."/>
            <person name="Abad J.P."/>
            <person name="Abt D.N."/>
            <person name="Adryan B."/>
            <person name="Aguade M."/>
            <person name="Akashi H."/>
            <person name="Anderson W.W."/>
            <person name="Aquadro C.F."/>
            <person name="Ardell D.H."/>
            <person name="Arguello R."/>
            <person name="Artieri C.G."/>
            <person name="Barbash D.A."/>
            <person name="Barker D."/>
            <person name="Barsanti P."/>
            <person name="Batterham P."/>
            <person name="Batzoglou S."/>
            <person name="Begun D."/>
            <person name="Bhutkar A."/>
            <person name="Blanco E."/>
            <person name="Bosak S.A."/>
            <person name="Bradley R.K."/>
            <person name="Brand A.D."/>
            <person name="Brent M.R."/>
            <person name="Brooks A.N."/>
            <person name="Brown R.H."/>
            <person name="Butlin R.K."/>
            <person name="Caggese C."/>
            <person name="Calvi B.R."/>
            <person name="Bernardo de Carvalho A."/>
            <person name="Caspi A."/>
            <person name="Castrezana S."/>
            <person name="Celniker S.E."/>
            <person name="Chang J.L."/>
            <person name="Chapple C."/>
            <person name="Chatterji S."/>
            <person name="Chinwalla A."/>
            <person name="Civetta A."/>
            <person name="Clifton S.W."/>
            <person name="Comeron J.M."/>
            <person name="Costello J.C."/>
            <person name="Coyne J.A."/>
            <person name="Daub J."/>
            <person name="David R.G."/>
            <person name="Delcher A.L."/>
            <person name="Delehaunty K."/>
            <person name="Do C.B."/>
            <person name="Ebling H."/>
            <person name="Edwards K."/>
            <person name="Eickbush T."/>
            <person name="Evans J.D."/>
            <person name="Filipski A."/>
            <person name="Findeiss S."/>
            <person name="Freyhult E."/>
            <person name="Fulton L."/>
            <person name="Fulton R."/>
            <person name="Garcia A.C."/>
            <person name="Gardiner A."/>
            <person name="Garfield D.A."/>
            <person name="Garvin B.E."/>
            <person name="Gibson G."/>
            <person name="Gilbert D."/>
            <person name="Gnerre S."/>
            <person name="Godfrey J."/>
            <person name="Good R."/>
            <person name="Gotea V."/>
            <person name="Gravely B."/>
            <person name="Greenberg A.J."/>
            <person name="Griffiths-Jones S."/>
            <person name="Gross S."/>
            <person name="Guigo R."/>
            <person name="Gustafson E.A."/>
            <person name="Haerty W."/>
            <person name="Hahn M.W."/>
            <person name="Halligan D.L."/>
            <person name="Halpern A.L."/>
            <person name="Halter G.M."/>
            <person name="Han M.V."/>
            <person name="Heger A."/>
            <person name="Hillier L."/>
            <person name="Hinrichs A.S."/>
            <person name="Holmes I."/>
            <person name="Hoskins R.A."/>
            <person name="Hubisz M.J."/>
            <person name="Hultmark D."/>
            <person name="Huntley M.A."/>
            <person name="Jaffe D.B."/>
            <person name="Jagadeeshan S."/>
            <person name="Jeck W.R."/>
            <person name="Johnson J."/>
            <person name="Jones C.D."/>
            <person name="Jordan W.C."/>
            <person name="Karpen G.H."/>
            <person name="Kataoka E."/>
            <person name="Keightley P.D."/>
            <person name="Kheradpour P."/>
            <person name="Kirkness E.F."/>
            <person name="Koerich L.B."/>
            <person name="Kristiansen K."/>
            <person name="Kudrna D."/>
            <person name="Kulathinal R.J."/>
            <person name="Kumar S."/>
            <person name="Kwok R."/>
            <person name="Lander E."/>
            <person name="Langley C.H."/>
            <person name="Lapoint R."/>
            <person name="Lazzaro B.P."/>
            <person name="Lee S.J."/>
            <person name="Levesque L."/>
            <person name="Li R."/>
            <person name="Lin C.F."/>
            <person name="Lin M.F."/>
            <person name="Lindblad-Toh K."/>
            <person name="Llopart A."/>
            <person name="Long M."/>
            <person name="Low L."/>
            <person name="Lozovsky E."/>
            <person name="Lu J."/>
            <person name="Luo M."/>
            <person name="Machado C.A."/>
            <person name="Makalowski W."/>
            <person name="Marzo M."/>
            <person name="Matsuda M."/>
            <person name="Matzkin L."/>
            <person name="McAllister B."/>
            <person name="McBride C.S."/>
            <person name="McKernan B."/>
            <person name="McKernan K."/>
            <person name="Mendez-Lago M."/>
            <person name="Minx P."/>
            <person name="Mollenhauer M.U."/>
            <person name="Montooth K."/>
            <person name="Mount S.M."/>
            <person name="Mu X."/>
            <person name="Myers E."/>
            <person name="Negre B."/>
            <person name="Newfeld S."/>
            <person name="Nielsen R."/>
            <person name="Noor M.A."/>
            <person name="O'Grady P."/>
            <person name="Pachter L."/>
            <person name="Papaceit M."/>
            <person name="Parisi M.J."/>
            <person name="Parisi M."/>
            <person name="Parts L."/>
            <person name="Pedersen J.S."/>
            <person name="Pesole G."/>
            <person name="Phillippy A.M."/>
            <person name="Ponting C.P."/>
            <person name="Pop M."/>
            <person name="Porcelli D."/>
            <person name="Powell J.R."/>
            <person name="Prohaska S."/>
            <person name="Pruitt K."/>
            <person name="Puig M."/>
            <person name="Quesneville H."/>
            <person name="Ram K.R."/>
            <person name="Rand D."/>
            <person name="Rasmussen M.D."/>
            <person name="Reed L.K."/>
            <person name="Reenan R."/>
            <person name="Reily A."/>
            <person name="Remington K.A."/>
            <person name="Rieger T.T."/>
            <person name="Ritchie M.G."/>
            <person name="Robin C."/>
            <person name="Rogers Y.H."/>
            <person name="Rohde C."/>
            <person name="Rozas J."/>
            <person name="Rubenfield M.J."/>
            <person name="Ruiz A."/>
            <person name="Russo S."/>
            <person name="Salzberg S.L."/>
            <person name="Sanchez-Gracia A."/>
            <person name="Saranga D.J."/>
            <person name="Sato H."/>
            <person name="Schaeffer S.W."/>
            <person name="Schatz M.C."/>
            <person name="Schlenke T."/>
            <person name="Schwartz R."/>
            <person name="Segarra C."/>
            <person name="Singh R.S."/>
            <person name="Sirot L."/>
            <person name="Sirota M."/>
            <person name="Sisneros N.B."/>
            <person name="Smith C.D."/>
            <person name="Smith T.F."/>
            <person name="Spieth J."/>
            <person name="Stage D.E."/>
            <person name="Stark A."/>
            <person name="Stephan W."/>
            <person name="Strausberg R.L."/>
            <person name="Strempel S."/>
            <person name="Sturgill D."/>
            <person name="Sutton G."/>
            <person name="Sutton G.G."/>
            <person name="Tao W."/>
            <person name="Teichmann S."/>
            <person name="Tobari Y.N."/>
            <person name="Tomimura Y."/>
            <person name="Tsolas J.M."/>
            <person name="Valente V.L."/>
            <person name="Venter E."/>
            <person name="Venter J.C."/>
            <person name="Vicario S."/>
            <person name="Vieira F.G."/>
            <person name="Vilella A.J."/>
            <person name="Villasante A."/>
            <person name="Walenz B."/>
            <person name="Wang J."/>
            <person name="Wasserman M."/>
            <person name="Watts T."/>
            <person name="Wilson D."/>
            <person name="Wilson R.K."/>
            <person name="Wing R.A."/>
            <person name="Wolfner M.F."/>
            <person name="Wong A."/>
            <person name="Wong G.K."/>
            <person name="Wu C.I."/>
            <person name="Wu G."/>
            <person name="Yamamoto D."/>
            <person name="Yang H.P."/>
            <person name="Yang S.P."/>
            <person name="Yorke J.A."/>
            <person name="Yoshida K."/>
            <person name="Zdobnov E."/>
            <person name="Zhang P."/>
            <person name="Zhang Y."/>
            <person name="Zimin A.V."/>
            <person name="Baldwin J."/>
            <person name="Abdouelleil A."/>
            <person name="Abdulkadir J."/>
            <person name="Abebe A."/>
            <person name="Abera B."/>
            <person name="Abreu J."/>
            <person name="Acer S.C."/>
            <person name="Aftuck L."/>
            <person name="Alexander A."/>
            <person name="An P."/>
            <person name="Anderson E."/>
            <person name="Anderson S."/>
            <person name="Arachi H."/>
            <person name="Azer M."/>
            <person name="Bachantsang P."/>
            <person name="Barry A."/>
            <person name="Bayul T."/>
            <person name="Berlin A."/>
            <person name="Bessette D."/>
            <person name="Bloom T."/>
            <person name="Blye J."/>
            <person name="Boguslavskiy L."/>
            <person name="Bonnet C."/>
            <person name="Boukhgalter B."/>
            <person name="Bourzgui I."/>
            <person name="Brown A."/>
            <person name="Cahill P."/>
            <person name="Channer S."/>
            <person name="Cheshatsang Y."/>
            <person name="Chuda L."/>
            <person name="Citroen M."/>
            <person name="Collymore A."/>
            <person name="Cooke P."/>
            <person name="Costello M."/>
            <person name="D'Aco K."/>
            <person name="Daza R."/>
            <person name="De Haan G."/>
            <person name="DeGray S."/>
            <person name="DeMaso C."/>
            <person name="Dhargay N."/>
            <person name="Dooley K."/>
            <person name="Dooley E."/>
            <person name="Doricent M."/>
            <person name="Dorje P."/>
            <person name="Dorjee K."/>
            <person name="Dupes A."/>
            <person name="Elong R."/>
            <person name="Falk J."/>
            <person name="Farina A."/>
            <person name="Faro S."/>
            <person name="Ferguson D."/>
            <person name="Fisher S."/>
            <person name="Foley C.D."/>
            <person name="Franke A."/>
            <person name="Friedrich D."/>
            <person name="Gadbois L."/>
            <person name="Gearin G."/>
            <person name="Gearin C.R."/>
            <person name="Giannoukos G."/>
            <person name="Goode T."/>
            <person name="Graham J."/>
            <person name="Grandbois E."/>
            <person name="Grewal S."/>
            <person name="Gyaltsen K."/>
            <person name="Hafez N."/>
            <person name="Hagos B."/>
            <person name="Hall J."/>
            <person name="Henson C."/>
            <person name="Hollinger A."/>
            <person name="Honan T."/>
            <person name="Huard M.D."/>
            <person name="Hughes L."/>
            <person name="Hurhula B."/>
            <person name="Husby M.E."/>
            <person name="Kamat A."/>
            <person name="Kanga B."/>
            <person name="Kashin S."/>
            <person name="Khazanovich D."/>
            <person name="Kisner P."/>
            <person name="Lance K."/>
            <person name="Lara M."/>
            <person name="Lee W."/>
            <person name="Lennon N."/>
            <person name="Letendre F."/>
            <person name="LeVine R."/>
            <person name="Lipovsky A."/>
            <person name="Liu X."/>
            <person name="Liu J."/>
            <person name="Liu S."/>
            <person name="Lokyitsang T."/>
            <person name="Lokyitsang Y."/>
            <person name="Lubonja R."/>
            <person name="Lui A."/>
            <person name="MacDonald P."/>
            <person name="Magnisalis V."/>
            <person name="Maru K."/>
            <person name="Matthews C."/>
            <person name="McCusker W."/>
            <person name="McDonough S."/>
            <person name="Mehta T."/>
            <person name="Meldrim J."/>
            <person name="Meneus L."/>
            <person name="Mihai O."/>
            <person name="Mihalev A."/>
            <person name="Mihova T."/>
            <person name="Mittelman R."/>
            <person name="Mlenga V."/>
            <person name="Montmayeur A."/>
            <person name="Mulrain L."/>
            <person name="Navidi A."/>
            <person name="Naylor J."/>
            <person name="Negash T."/>
            <person name="Nguyen T."/>
            <person name="Nguyen N."/>
            <person name="Nicol R."/>
            <person name="Norbu C."/>
            <person name="Norbu N."/>
            <person name="Novod N."/>
            <person name="O'Neill B."/>
            <person name="Osman S."/>
            <person name="Markiewicz E."/>
            <person name="Oyono O.L."/>
            <person name="Patti C."/>
            <person name="Phunkhang P."/>
            <person name="Pierre F."/>
            <person name="Priest M."/>
            <person name="Raghuraman S."/>
            <person name="Rege F."/>
            <person name="Reyes R."/>
            <person name="Rise C."/>
            <person name="Rogov P."/>
            <person name="Ross K."/>
            <person name="Ryan E."/>
            <person name="Settipalli S."/>
            <person name="Shea T."/>
            <person name="Sherpa N."/>
            <person name="Shi L."/>
            <person name="Shih D."/>
            <person name="Sparrow T."/>
            <person name="Spaulding J."/>
            <person name="Stalker J."/>
            <person name="Stange-Thomann N."/>
            <person name="Stavropoulos S."/>
            <person name="Stone C."/>
            <person name="Strader C."/>
            <person name="Tesfaye S."/>
            <person name="Thomson T."/>
            <person name="Thoulutsang Y."/>
            <person name="Thoulutsang D."/>
            <person name="Topham K."/>
            <person name="Topping I."/>
            <person name="Tsamla T."/>
            <person name="Vassiliev H."/>
            <person name="Vo A."/>
            <person name="Wangchuk T."/>
            <person name="Wangdi T."/>
            <person name="Weiand M."/>
            <person name="Wilkinson J."/>
            <person name="Wilson A."/>
            <person name="Yadav S."/>
            <person name="Young G."/>
            <person name="Yu Q."/>
            <person name="Zembek L."/>
            <person name="Zhong D."/>
            <person name="Zimmer A."/>
            <person name="Zwirko Z."/>
            <person name="Jaffe D.B."/>
            <person name="Alvarez P."/>
            <person name="Brockman W."/>
            <person name="Butler J."/>
            <person name="Chin C."/>
            <person name="Gnerre S."/>
            <person name="Grabherr M."/>
            <person name="Kleber M."/>
            <person name="Mauceli E."/>
            <person name="MacCallum I."/>
        </authorList>
    </citation>
    <scope>NUCLEOTIDE SEQUENCE [LARGE SCALE GENOMIC DNA]</scope>
    <source>
        <strain evidence="18">Tucson 15081-1352.22</strain>
    </source>
</reference>
<dbReference type="PROSITE" id="PS50157">
    <property type="entry name" value="ZINC_FINGER_C2H2_2"/>
    <property type="match status" value="5"/>
</dbReference>
<evidence type="ECO:0000256" key="3">
    <source>
        <dbReference type="ARBA" id="ARBA00006991"/>
    </source>
</evidence>
<keyword evidence="9" id="KW-0238">DNA-binding</keyword>
<dbReference type="KEGG" id="dmo:Dmoj_GI15504"/>
<dbReference type="PROSITE" id="PS00028">
    <property type="entry name" value="ZINC_FINGER_C2H2_1"/>
    <property type="match status" value="5"/>
</dbReference>
<evidence type="ECO:0000256" key="1">
    <source>
        <dbReference type="ARBA" id="ARBA00003767"/>
    </source>
</evidence>
<dbReference type="GO" id="GO:0008270">
    <property type="term" value="F:zinc ion binding"/>
    <property type="evidence" value="ECO:0007669"/>
    <property type="project" value="UniProtKB-UniRule"/>
</dbReference>
<evidence type="ECO:0000256" key="12">
    <source>
        <dbReference type="PROSITE-ProRule" id="PRU00042"/>
    </source>
</evidence>
<evidence type="ECO:0000256" key="6">
    <source>
        <dbReference type="ARBA" id="ARBA00022771"/>
    </source>
</evidence>
<evidence type="ECO:0000256" key="14">
    <source>
        <dbReference type="SAM" id="MobiDB-lite"/>
    </source>
</evidence>
<organism evidence="17 18">
    <name type="scientific">Drosophila mojavensis</name>
    <name type="common">Fruit fly</name>
    <dbReference type="NCBI Taxonomy" id="7230"/>
    <lineage>
        <taxon>Eukaryota</taxon>
        <taxon>Metazoa</taxon>
        <taxon>Ecdysozoa</taxon>
        <taxon>Arthropoda</taxon>
        <taxon>Hexapoda</taxon>
        <taxon>Insecta</taxon>
        <taxon>Pterygota</taxon>
        <taxon>Neoptera</taxon>
        <taxon>Endopterygota</taxon>
        <taxon>Diptera</taxon>
        <taxon>Brachycera</taxon>
        <taxon>Muscomorpha</taxon>
        <taxon>Ephydroidea</taxon>
        <taxon>Drosophilidae</taxon>
        <taxon>Drosophila</taxon>
    </lineage>
</organism>
<dbReference type="Pfam" id="PF07776">
    <property type="entry name" value="zf-AD"/>
    <property type="match status" value="1"/>
</dbReference>
<evidence type="ECO:0000256" key="7">
    <source>
        <dbReference type="ARBA" id="ARBA00022833"/>
    </source>
</evidence>
<feature type="domain" description="C2H2-type" evidence="15">
    <location>
        <begin position="231"/>
        <end position="258"/>
    </location>
</feature>
<dbReference type="PANTHER" id="PTHR16515">
    <property type="entry name" value="PR DOMAIN ZINC FINGER PROTEIN"/>
    <property type="match status" value="1"/>
</dbReference>
<feature type="region of interest" description="Disordered" evidence="14">
    <location>
        <begin position="359"/>
        <end position="389"/>
    </location>
</feature>
<evidence type="ECO:0000256" key="5">
    <source>
        <dbReference type="ARBA" id="ARBA00022737"/>
    </source>
</evidence>
<dbReference type="OrthoDB" id="6077919at2759"/>
<keyword evidence="6 12" id="KW-0863">Zinc-finger</keyword>
<dbReference type="Gene3D" id="3.30.160.60">
    <property type="entry name" value="Classic Zinc Finger"/>
    <property type="match status" value="4"/>
</dbReference>
<feature type="domain" description="C2H2-type" evidence="15">
    <location>
        <begin position="343"/>
        <end position="370"/>
    </location>
</feature>
<dbReference type="SMR" id="B4L391"/>
<sequence length="389" mass="43504">MSISEDKSSLEIAELQPCRVCNVPSTQSYSLYKPHIIAGELTTLGALLSYCANLQVLEEEQFLPTHICKRCVESLTQVYDFKRTALRTDHVLRKRNARLSRATISRSPSPANLVDVEAEPVSEPEPEAEAEANAVMEAASADEYVYVLEEPQSPVNSVASSQPDDDHEPAPDEMLDSEVHFEVSDPTVEFFEVNYNLPVECENDSSLSIIHADIELKLRPQQRRKSHNPALQCPICGKQLSTSNSFKYHMQLHGDNRPFVCSICGESFKTRNAYDGHITLHNPNNPNKCTFCGKIYRQASSLRSHLFSHSGVKPFTCDICGKGLTQKSGYKKHMLTHTGEKPHTCDTCGRNFRYSSNLIAHKRSHTRKTPTNPKPAGNKKTKSQKATQT</sequence>
<dbReference type="InterPro" id="IPR013087">
    <property type="entry name" value="Znf_C2H2_type"/>
</dbReference>
<feature type="region of interest" description="Disordered" evidence="14">
    <location>
        <begin position="153"/>
        <end position="172"/>
    </location>
</feature>
<evidence type="ECO:0000313" key="18">
    <source>
        <dbReference type="Proteomes" id="UP000009192"/>
    </source>
</evidence>
<dbReference type="GO" id="GO:0003677">
    <property type="term" value="F:DNA binding"/>
    <property type="evidence" value="ECO:0007669"/>
    <property type="project" value="UniProtKB-KW"/>
</dbReference>
<feature type="binding site" evidence="13">
    <location>
        <position position="18"/>
    </location>
    <ligand>
        <name>Zn(2+)</name>
        <dbReference type="ChEBI" id="CHEBI:29105"/>
    </ligand>
</feature>
<dbReference type="SMART" id="SM00355">
    <property type="entry name" value="ZnF_C2H2"/>
    <property type="match status" value="5"/>
</dbReference>
<dbReference type="OMA" id="CGKIYRQ"/>
<evidence type="ECO:0000256" key="2">
    <source>
        <dbReference type="ARBA" id="ARBA00004123"/>
    </source>
</evidence>
<dbReference type="FunFam" id="3.30.160.60:FF:002110">
    <property type="entry name" value="Zinc finger protein 1053"/>
    <property type="match status" value="1"/>
</dbReference>
<evidence type="ECO:0000256" key="13">
    <source>
        <dbReference type="PROSITE-ProRule" id="PRU01263"/>
    </source>
</evidence>
<comment type="similarity">
    <text evidence="3">Belongs to the krueppel C2H2-type zinc-finger protein family.</text>
</comment>
<dbReference type="eggNOG" id="KOG1721">
    <property type="taxonomic scope" value="Eukaryota"/>
</dbReference>
<gene>
    <name evidence="17" type="primary">Dmoj\GI15504</name>
    <name evidence="17" type="ORF">Dmoj_GI15504</name>
</gene>
<evidence type="ECO:0000256" key="11">
    <source>
        <dbReference type="ARBA" id="ARBA00023242"/>
    </source>
</evidence>
<evidence type="ECO:0000256" key="4">
    <source>
        <dbReference type="ARBA" id="ARBA00022723"/>
    </source>
</evidence>
<comment type="function">
    <text evidence="1">May be involved in transcriptional regulation.</text>
</comment>
<dbReference type="InterPro" id="IPR036236">
    <property type="entry name" value="Znf_C2H2_sf"/>
</dbReference>
<dbReference type="SUPFAM" id="SSF57716">
    <property type="entry name" value="Glucocorticoid receptor-like (DNA-binding domain)"/>
    <property type="match status" value="1"/>
</dbReference>
<feature type="binding site" evidence="13">
    <location>
        <position position="71"/>
    </location>
    <ligand>
        <name>Zn(2+)</name>
        <dbReference type="ChEBI" id="CHEBI:29105"/>
    </ligand>
</feature>
<dbReference type="FunFam" id="3.30.160.60:FF:000663">
    <property type="entry name" value="Zinc finger protein 45"/>
    <property type="match status" value="1"/>
</dbReference>
<dbReference type="Proteomes" id="UP000009192">
    <property type="component" value="Unassembled WGS sequence"/>
</dbReference>
<feature type="binding site" evidence="13">
    <location>
        <position position="21"/>
    </location>
    <ligand>
        <name>Zn(2+)</name>
        <dbReference type="ChEBI" id="CHEBI:29105"/>
    </ligand>
</feature>
<keyword evidence="8" id="KW-0805">Transcription regulation</keyword>
<dbReference type="EMBL" id="CH933810">
    <property type="protein sequence ID" value="EDW07019.1"/>
    <property type="molecule type" value="Genomic_DNA"/>
</dbReference>
<keyword evidence="7 13" id="KW-0862">Zinc</keyword>
<keyword evidence="10" id="KW-0804">Transcription</keyword>
<dbReference type="HOGENOM" id="CLU_002678_94_2_1"/>
<feature type="domain" description="C2H2-type" evidence="15">
    <location>
        <begin position="315"/>
        <end position="342"/>
    </location>
</feature>
<feature type="compositionally biased region" description="Acidic residues" evidence="14">
    <location>
        <begin position="163"/>
        <end position="172"/>
    </location>
</feature>
<feature type="domain" description="C2H2-type" evidence="15">
    <location>
        <begin position="287"/>
        <end position="314"/>
    </location>
</feature>